<sequence length="32" mass="3520">MPGAVRGYLFDLHSSTVLGTIYELVSTLYTTN</sequence>
<dbReference type="EMBL" id="LATX01002126">
    <property type="protein sequence ID" value="KTB33876.1"/>
    <property type="molecule type" value="Genomic_DNA"/>
</dbReference>
<gene>
    <name evidence="1" type="ORF">WG66_13545</name>
</gene>
<reference evidence="1 2" key="1">
    <citation type="submission" date="2015-12" db="EMBL/GenBank/DDBJ databases">
        <title>Draft genome sequence of Moniliophthora roreri, the causal agent of frosty pod rot of cacao.</title>
        <authorList>
            <person name="Aime M.C."/>
            <person name="Diaz-Valderrama J.R."/>
            <person name="Kijpornyongpan T."/>
            <person name="Phillips-Mora W."/>
        </authorList>
    </citation>
    <scope>NUCLEOTIDE SEQUENCE [LARGE SCALE GENOMIC DNA]</scope>
    <source>
        <strain evidence="1 2">MCA 2952</strain>
    </source>
</reference>
<accession>A0A0W0FCB4</accession>
<evidence type="ECO:0000313" key="1">
    <source>
        <dbReference type="EMBL" id="KTB33876.1"/>
    </source>
</evidence>
<dbReference type="AlphaFoldDB" id="A0A0W0FCB4"/>
<proteinExistence type="predicted"/>
<protein>
    <submittedName>
        <fullName evidence="1">Uncharacterized protein</fullName>
    </submittedName>
</protein>
<organism evidence="1 2">
    <name type="scientific">Moniliophthora roreri</name>
    <name type="common">Frosty pod rot fungus</name>
    <name type="synonym">Monilia roreri</name>
    <dbReference type="NCBI Taxonomy" id="221103"/>
    <lineage>
        <taxon>Eukaryota</taxon>
        <taxon>Fungi</taxon>
        <taxon>Dikarya</taxon>
        <taxon>Basidiomycota</taxon>
        <taxon>Agaricomycotina</taxon>
        <taxon>Agaricomycetes</taxon>
        <taxon>Agaricomycetidae</taxon>
        <taxon>Agaricales</taxon>
        <taxon>Marasmiineae</taxon>
        <taxon>Marasmiaceae</taxon>
        <taxon>Moniliophthora</taxon>
    </lineage>
</organism>
<name>A0A0W0FCB4_MONRR</name>
<dbReference type="Proteomes" id="UP000054988">
    <property type="component" value="Unassembled WGS sequence"/>
</dbReference>
<evidence type="ECO:0000313" key="2">
    <source>
        <dbReference type="Proteomes" id="UP000054988"/>
    </source>
</evidence>
<comment type="caution">
    <text evidence="1">The sequence shown here is derived from an EMBL/GenBank/DDBJ whole genome shotgun (WGS) entry which is preliminary data.</text>
</comment>